<accession>A0A4U3AVY9</accession>
<dbReference type="GO" id="GO:0016818">
    <property type="term" value="F:hydrolase activity, acting on acid anhydrides, in phosphorus-containing anhydrides"/>
    <property type="evidence" value="ECO:0007669"/>
    <property type="project" value="InterPro"/>
</dbReference>
<sequence length="51" mass="5728">PYMILRLRQGIGRLIRTSDDKGAISIFLSDTEDEKVIEAVKNVLPVEGKEL</sequence>
<proteinExistence type="predicted"/>
<dbReference type="GO" id="GO:0004386">
    <property type="term" value="F:helicase activity"/>
    <property type="evidence" value="ECO:0007669"/>
    <property type="project" value="InterPro"/>
</dbReference>
<dbReference type="EMBL" id="SZON01001194">
    <property type="protein sequence ID" value="TKI92139.1"/>
    <property type="molecule type" value="Genomic_DNA"/>
</dbReference>
<dbReference type="InterPro" id="IPR006555">
    <property type="entry name" value="ATP-dep_Helicase_C"/>
</dbReference>
<evidence type="ECO:0000259" key="1">
    <source>
        <dbReference type="Pfam" id="PF13307"/>
    </source>
</evidence>
<dbReference type="GO" id="GO:0006139">
    <property type="term" value="P:nucleobase-containing compound metabolic process"/>
    <property type="evidence" value="ECO:0007669"/>
    <property type="project" value="InterPro"/>
</dbReference>
<comment type="caution">
    <text evidence="2">The sequence shown here is derived from an EMBL/GenBank/DDBJ whole genome shotgun (WGS) entry which is preliminary data.</text>
</comment>
<organism evidence="2 3">
    <name type="scientific">Bacillus wiedmannii</name>
    <dbReference type="NCBI Taxonomy" id="1890302"/>
    <lineage>
        <taxon>Bacteria</taxon>
        <taxon>Bacillati</taxon>
        <taxon>Bacillota</taxon>
        <taxon>Bacilli</taxon>
        <taxon>Bacillales</taxon>
        <taxon>Bacillaceae</taxon>
        <taxon>Bacillus</taxon>
        <taxon>Bacillus cereus group</taxon>
    </lineage>
</organism>
<dbReference type="Proteomes" id="UP000305222">
    <property type="component" value="Unassembled WGS sequence"/>
</dbReference>
<reference evidence="2 3" key="1">
    <citation type="journal article" date="2019" name="Environ. Microbiol.">
        <title>An active ?-lactamase is a part of an orchestrated cell wall stress resistance network of Bacillus subtilis and related rhizosphere species.</title>
        <authorList>
            <person name="Bucher T."/>
            <person name="Keren-Paz A."/>
            <person name="Hausser J."/>
            <person name="Olender T."/>
            <person name="Cytryn E."/>
            <person name="Kolodkin-Gal I."/>
        </authorList>
    </citation>
    <scope>NUCLEOTIDE SEQUENCE [LARGE SCALE GENOMIC DNA]</scope>
    <source>
        <strain evidence="2 3">I5</strain>
    </source>
</reference>
<evidence type="ECO:0000313" key="3">
    <source>
        <dbReference type="Proteomes" id="UP000305222"/>
    </source>
</evidence>
<dbReference type="Pfam" id="PF13307">
    <property type="entry name" value="Helicase_C_2"/>
    <property type="match status" value="1"/>
</dbReference>
<evidence type="ECO:0000313" key="2">
    <source>
        <dbReference type="EMBL" id="TKI92139.1"/>
    </source>
</evidence>
<gene>
    <name evidence="2" type="ORF">FC699_20630</name>
</gene>
<feature type="non-terminal residue" evidence="2">
    <location>
        <position position="1"/>
    </location>
</feature>
<dbReference type="GO" id="GO:0005524">
    <property type="term" value="F:ATP binding"/>
    <property type="evidence" value="ECO:0007669"/>
    <property type="project" value="InterPro"/>
</dbReference>
<name>A0A4U3AVY9_9BACI</name>
<dbReference type="GO" id="GO:0003676">
    <property type="term" value="F:nucleic acid binding"/>
    <property type="evidence" value="ECO:0007669"/>
    <property type="project" value="InterPro"/>
</dbReference>
<protein>
    <recommendedName>
        <fullName evidence="1">ATP-dependent helicase C-terminal domain-containing protein</fullName>
    </recommendedName>
</protein>
<dbReference type="AlphaFoldDB" id="A0A4U3AVY9"/>
<feature type="domain" description="ATP-dependent helicase C-terminal" evidence="1">
    <location>
        <begin position="2"/>
        <end position="29"/>
    </location>
</feature>